<dbReference type="RefSeq" id="WP_038246142.1">
    <property type="nucleotide sequence ID" value="NZ_CAWLZI010000130.1"/>
</dbReference>
<reference evidence="2" key="1">
    <citation type="submission" date="2013-07" db="EMBL/GenBank/DDBJ databases">
        <title>Sub-species coevolution in mutualistic symbiosis.</title>
        <authorList>
            <person name="Murfin K."/>
            <person name="Klassen J."/>
            <person name="Lee M."/>
            <person name="Forst S."/>
            <person name="Stock P."/>
            <person name="Goodrich-Blair H."/>
        </authorList>
    </citation>
    <scope>NUCLEOTIDE SEQUENCE [LARGE SCALE GENOMIC DNA]</scope>
    <source>
        <strain evidence="2">Kraussei Quebec</strain>
    </source>
</reference>
<dbReference type="HOGENOM" id="CLU_1097453_0_0_6"/>
<organism evidence="2 3">
    <name type="scientific">Xenorhabdus bovienii str. kraussei Quebec</name>
    <dbReference type="NCBI Taxonomy" id="1398203"/>
    <lineage>
        <taxon>Bacteria</taxon>
        <taxon>Pseudomonadati</taxon>
        <taxon>Pseudomonadota</taxon>
        <taxon>Gammaproteobacteria</taxon>
        <taxon>Enterobacterales</taxon>
        <taxon>Morganellaceae</taxon>
        <taxon>Xenorhabdus</taxon>
    </lineage>
</organism>
<accession>A0A077P2A2</accession>
<dbReference type="Pfam" id="PF14355">
    <property type="entry name" value="Abi_C"/>
    <property type="match status" value="1"/>
</dbReference>
<comment type="caution">
    <text evidence="2">The sequence shown here is derived from an EMBL/GenBank/DDBJ whole genome shotgun (WGS) entry which is preliminary data.</text>
</comment>
<dbReference type="Proteomes" id="UP000028500">
    <property type="component" value="Unassembled WGS sequence"/>
</dbReference>
<dbReference type="EMBL" id="CBSY010000041">
    <property type="protein sequence ID" value="CDH18570.1"/>
    <property type="molecule type" value="Genomic_DNA"/>
</dbReference>
<gene>
    <name evidence="2" type="ORF">XBKQ1_1350015</name>
</gene>
<evidence type="ECO:0000313" key="3">
    <source>
        <dbReference type="Proteomes" id="UP000028500"/>
    </source>
</evidence>
<protein>
    <recommendedName>
        <fullName evidence="1">Abortive infection protein-like C-terminal domain-containing protein</fullName>
    </recommendedName>
</protein>
<sequence length="248" mass="28210">MNIDTLSDKEKTETFIYILIARATHGEYDSQQYKILRDFLIETISYSSLLPSFVKTCRDPDQFWHFIKPRFNTYAERRDYIWKEFNPLLERIEGKGLAAADQTITDGLQSYDAIGVNAAWAKALDRRLADPDGAITASRTLIETVCKHILDEQKIEYNRNSDLQDLYKLVSTELKISANQHDEIVYKQILKGCSSVVGGLGTLRNRLGDSHGQGKRGVKPSSRHAALAVNMAGTMSLFLIETWQQKFK</sequence>
<dbReference type="AlphaFoldDB" id="A0A077P2A2"/>
<dbReference type="InterPro" id="IPR026001">
    <property type="entry name" value="Abi-like_C"/>
</dbReference>
<name>A0A077P2A2_XENBV</name>
<evidence type="ECO:0000313" key="2">
    <source>
        <dbReference type="EMBL" id="CDH18570.1"/>
    </source>
</evidence>
<proteinExistence type="predicted"/>
<evidence type="ECO:0000259" key="1">
    <source>
        <dbReference type="Pfam" id="PF14355"/>
    </source>
</evidence>
<keyword evidence="3" id="KW-1185">Reference proteome</keyword>
<feature type="domain" description="Abortive infection protein-like C-terminal" evidence="1">
    <location>
        <begin position="165"/>
        <end position="241"/>
    </location>
</feature>
<dbReference type="OrthoDB" id="5497289at2"/>